<dbReference type="PANTHER" id="PTHR24393">
    <property type="entry name" value="ZINC FINGER PROTEIN"/>
    <property type="match status" value="1"/>
</dbReference>
<feature type="binding site" evidence="7">
    <location>
        <position position="7"/>
    </location>
    <ligand>
        <name>Zn(2+)</name>
        <dbReference type="ChEBI" id="CHEBI:29105"/>
    </ligand>
</feature>
<evidence type="ECO:0000259" key="9">
    <source>
        <dbReference type="PROSITE" id="PS50157"/>
    </source>
</evidence>
<feature type="domain" description="C2H2-type" evidence="9">
    <location>
        <begin position="232"/>
        <end position="260"/>
    </location>
</feature>
<feature type="region of interest" description="Disordered" evidence="8">
    <location>
        <begin position="99"/>
        <end position="118"/>
    </location>
</feature>
<dbReference type="Pfam" id="PF00096">
    <property type="entry name" value="zf-C2H2"/>
    <property type="match status" value="4"/>
</dbReference>
<dbReference type="SMART" id="SM00355">
    <property type="entry name" value="ZnF_C2H2"/>
    <property type="match status" value="10"/>
</dbReference>
<feature type="domain" description="C2H2-type" evidence="9">
    <location>
        <begin position="467"/>
        <end position="494"/>
    </location>
</feature>
<dbReference type="SMART" id="SM00868">
    <property type="entry name" value="zf-AD"/>
    <property type="match status" value="1"/>
</dbReference>
<dbReference type="KEGG" id="bany:112047117"/>
<dbReference type="Pfam" id="PF13894">
    <property type="entry name" value="zf-C2H2_4"/>
    <property type="match status" value="1"/>
</dbReference>
<reference evidence="12" key="1">
    <citation type="submission" date="2025-08" db="UniProtKB">
        <authorList>
            <consortium name="RefSeq"/>
        </authorList>
    </citation>
    <scope>IDENTIFICATION</scope>
</reference>
<dbReference type="InterPro" id="IPR036236">
    <property type="entry name" value="Znf_C2H2_sf"/>
</dbReference>
<dbReference type="OrthoDB" id="7295497at2759"/>
<dbReference type="GO" id="GO:0008270">
    <property type="term" value="F:zinc ion binding"/>
    <property type="evidence" value="ECO:0007669"/>
    <property type="project" value="UniProtKB-UniRule"/>
</dbReference>
<dbReference type="PROSITE" id="PS00028">
    <property type="entry name" value="ZINC_FINGER_C2H2_1"/>
    <property type="match status" value="7"/>
</dbReference>
<dbReference type="InterPro" id="IPR013087">
    <property type="entry name" value="Znf_C2H2_type"/>
</dbReference>
<dbReference type="AlphaFoldDB" id="A0A6J1N484"/>
<dbReference type="GO" id="GO:0005634">
    <property type="term" value="C:nucleus"/>
    <property type="evidence" value="ECO:0007669"/>
    <property type="project" value="UniProtKB-SubCell"/>
</dbReference>
<dbReference type="Proteomes" id="UP001652582">
    <property type="component" value="Chromosome 26"/>
</dbReference>
<organism evidence="11 12">
    <name type="scientific">Bicyclus anynana</name>
    <name type="common">Squinting bush brown butterfly</name>
    <dbReference type="NCBI Taxonomy" id="110368"/>
    <lineage>
        <taxon>Eukaryota</taxon>
        <taxon>Metazoa</taxon>
        <taxon>Ecdysozoa</taxon>
        <taxon>Arthropoda</taxon>
        <taxon>Hexapoda</taxon>
        <taxon>Insecta</taxon>
        <taxon>Pterygota</taxon>
        <taxon>Neoptera</taxon>
        <taxon>Endopterygota</taxon>
        <taxon>Lepidoptera</taxon>
        <taxon>Glossata</taxon>
        <taxon>Ditrysia</taxon>
        <taxon>Papilionoidea</taxon>
        <taxon>Nymphalidae</taxon>
        <taxon>Satyrinae</taxon>
        <taxon>Satyrini</taxon>
        <taxon>Mycalesina</taxon>
        <taxon>Bicyclus</taxon>
    </lineage>
</organism>
<evidence type="ECO:0000256" key="5">
    <source>
        <dbReference type="ARBA" id="ARBA00023242"/>
    </source>
</evidence>
<dbReference type="PROSITE" id="PS51915">
    <property type="entry name" value="ZAD"/>
    <property type="match status" value="1"/>
</dbReference>
<evidence type="ECO:0000256" key="7">
    <source>
        <dbReference type="PROSITE-ProRule" id="PRU01263"/>
    </source>
</evidence>
<dbReference type="PROSITE" id="PS50157">
    <property type="entry name" value="ZINC_FINGER_C2H2_2"/>
    <property type="match status" value="7"/>
</dbReference>
<evidence type="ECO:0000313" key="12">
    <source>
        <dbReference type="RefSeq" id="XP_023939808.2"/>
    </source>
</evidence>
<dbReference type="InterPro" id="IPR012934">
    <property type="entry name" value="Znf_AD"/>
</dbReference>
<feature type="domain" description="C2H2-type" evidence="9">
    <location>
        <begin position="523"/>
        <end position="547"/>
    </location>
</feature>
<feature type="binding site" evidence="7">
    <location>
        <position position="57"/>
    </location>
    <ligand>
        <name>Zn(2+)</name>
        <dbReference type="ChEBI" id="CHEBI:29105"/>
    </ligand>
</feature>
<keyword evidence="5" id="KW-0539">Nucleus</keyword>
<keyword evidence="11" id="KW-1185">Reference proteome</keyword>
<feature type="domain" description="C2H2-type" evidence="9">
    <location>
        <begin position="495"/>
        <end position="522"/>
    </location>
</feature>
<keyword evidence="1 7" id="KW-0479">Metal-binding</keyword>
<name>A0A6J1N484_BICAN</name>
<evidence type="ECO:0000256" key="8">
    <source>
        <dbReference type="SAM" id="MobiDB-lite"/>
    </source>
</evidence>
<dbReference type="Gene3D" id="3.30.160.60">
    <property type="entry name" value="Classic Zinc Finger"/>
    <property type="match status" value="6"/>
</dbReference>
<dbReference type="GO" id="GO:0006357">
    <property type="term" value="P:regulation of transcription by RNA polymerase II"/>
    <property type="evidence" value="ECO:0007669"/>
    <property type="project" value="UniProtKB-ARBA"/>
</dbReference>
<evidence type="ECO:0000256" key="1">
    <source>
        <dbReference type="ARBA" id="ARBA00022723"/>
    </source>
</evidence>
<keyword evidence="3 6" id="KW-0863">Zinc-finger</keyword>
<dbReference type="PANTHER" id="PTHR24393:SF34">
    <property type="entry name" value="PR_SET DOMAIN 13"/>
    <property type="match status" value="1"/>
</dbReference>
<feature type="domain" description="C2H2-type" evidence="9">
    <location>
        <begin position="438"/>
        <end position="466"/>
    </location>
</feature>
<evidence type="ECO:0000313" key="11">
    <source>
        <dbReference type="Proteomes" id="UP001652582"/>
    </source>
</evidence>
<dbReference type="GeneID" id="112047117"/>
<sequence length="559" mass="65174">MDLNKLCRCCLNKGATRDLSTAYSSCEKMEIYSEMLRECYNIILRPSIHSNSICDVCVKSLQESYHFKLQVLNAEQAFLKSLSCDEHPVLLKILTEEQDEKPTVKEEPAHSVSDHESDYLVDTIKEESPSIDTESGAETEQPRRKTRARNQKSSEERKIANFVTKLAMNSGILPNIKKQPKQRKINVNLKDPIDIEWKRKSVIDKRKHRDNLLTILKYSNVIPFKNKSLRGFMCGYCDATYPDPNDLRSHTQNEHEKERCSFKSSFDMTEYNVKVDITNLTCTICLTEMDNLSKLKDHLVNNHNKIVYKDIKDHIMQFKLKKGDVFDCVMCPSTYETFKMLKQHMNKHYCNYTCTKCENSFATKRSLNAHQASHQDGSFKCDLCEKIFSSKTKKHYHEKTKHMGTRNISNCPFCDVPFRSYYQRNQHMVKVHNSEAQYKCNVCNKGYILKSLLMYHIKKNHLMERNCQCSECGHKFFSNKALKAHMVKHTGERKYCCEVCHKSYARKYTLREHMRIHNNDRRFKCEVCGTSFVQKCSLKSHLLSHHGICIAASNIMSNS</sequence>
<keyword evidence="4 7" id="KW-0862">Zinc</keyword>
<feature type="domain" description="ZAD" evidence="10">
    <location>
        <begin position="5"/>
        <end position="81"/>
    </location>
</feature>
<evidence type="ECO:0000256" key="2">
    <source>
        <dbReference type="ARBA" id="ARBA00022737"/>
    </source>
</evidence>
<feature type="domain" description="C2H2-type" evidence="9">
    <location>
        <begin position="352"/>
        <end position="374"/>
    </location>
</feature>
<feature type="binding site" evidence="7">
    <location>
        <position position="54"/>
    </location>
    <ligand>
        <name>Zn(2+)</name>
        <dbReference type="ChEBI" id="CHEBI:29105"/>
    </ligand>
</feature>
<keyword evidence="2" id="KW-0677">Repeat</keyword>
<protein>
    <submittedName>
        <fullName evidence="12">Zinc finger protein 551</fullName>
    </submittedName>
</protein>
<evidence type="ECO:0000256" key="3">
    <source>
        <dbReference type="ARBA" id="ARBA00022771"/>
    </source>
</evidence>
<feature type="binding site" evidence="7">
    <location>
        <position position="10"/>
    </location>
    <ligand>
        <name>Zn(2+)</name>
        <dbReference type="ChEBI" id="CHEBI:29105"/>
    </ligand>
</feature>
<gene>
    <name evidence="12" type="primary">LOC112047117</name>
</gene>
<dbReference type="RefSeq" id="XP_023939808.2">
    <property type="nucleotide sequence ID" value="XM_024084040.2"/>
</dbReference>
<evidence type="ECO:0000259" key="10">
    <source>
        <dbReference type="PROSITE" id="PS51915"/>
    </source>
</evidence>
<evidence type="ECO:0000256" key="4">
    <source>
        <dbReference type="ARBA" id="ARBA00022833"/>
    </source>
</evidence>
<feature type="region of interest" description="Disordered" evidence="8">
    <location>
        <begin position="126"/>
        <end position="157"/>
    </location>
</feature>
<feature type="compositionally biased region" description="Basic and acidic residues" evidence="8">
    <location>
        <begin position="100"/>
        <end position="118"/>
    </location>
</feature>
<feature type="domain" description="C2H2-type" evidence="9">
    <location>
        <begin position="379"/>
        <end position="407"/>
    </location>
</feature>
<evidence type="ECO:0000256" key="6">
    <source>
        <dbReference type="PROSITE-ProRule" id="PRU00042"/>
    </source>
</evidence>
<accession>A0A6J1N484</accession>
<dbReference type="SUPFAM" id="SSF57667">
    <property type="entry name" value="beta-beta-alpha zinc fingers"/>
    <property type="match status" value="4"/>
</dbReference>
<proteinExistence type="predicted"/>